<dbReference type="AlphaFoldDB" id="A0A128EU32"/>
<protein>
    <recommendedName>
        <fullName evidence="3">DUF1853 family protein</fullName>
    </recommendedName>
</protein>
<evidence type="ECO:0000313" key="2">
    <source>
        <dbReference type="Proteomes" id="UP000073601"/>
    </source>
</evidence>
<evidence type="ECO:0008006" key="3">
    <source>
        <dbReference type="Google" id="ProtNLM"/>
    </source>
</evidence>
<dbReference type="InterPro" id="IPR015003">
    <property type="entry name" value="DUF1853"/>
</dbReference>
<sequence length="254" mass="29676">MFADSAQVQRDIAWIQQSSDIIVQDAASVVPPTFWSSISLQKFPAYEGGQRIGFYYQWLIKQCLHHNDTYRLVAEELQVEREKRTLSAVDFVVASPNGELEHWEVAIKFYLAFDGEWRGPNAKDTLAKKHKKMVKQQLMLTDTEEYKTQFSQYPIAKRRLLVQGRLYTNPFLPLSDLPSPPDVQEQSVNGFWCWPSQLPIDVKFFELTRAQWMEAPSLEDLPVYSLPETVTRETHLIDENRHRWFVVPDNWPSL</sequence>
<evidence type="ECO:0000313" key="1">
    <source>
        <dbReference type="EMBL" id="CZF77541.1"/>
    </source>
</evidence>
<organism evidence="1 2">
    <name type="scientific">Grimontia marina</name>
    <dbReference type="NCBI Taxonomy" id="646534"/>
    <lineage>
        <taxon>Bacteria</taxon>
        <taxon>Pseudomonadati</taxon>
        <taxon>Pseudomonadota</taxon>
        <taxon>Gammaproteobacteria</taxon>
        <taxon>Vibrionales</taxon>
        <taxon>Vibrionaceae</taxon>
        <taxon>Grimontia</taxon>
    </lineage>
</organism>
<accession>A0A128EU32</accession>
<gene>
    <name evidence="1" type="ORF">GMA8713_00216</name>
</gene>
<keyword evidence="2" id="KW-1185">Reference proteome</keyword>
<dbReference type="RefSeq" id="WP_062704893.1">
    <property type="nucleotide sequence ID" value="NZ_CAWRCI010000001.1"/>
</dbReference>
<dbReference type="OrthoDB" id="378654at2"/>
<reference evidence="2" key="1">
    <citation type="submission" date="2016-02" db="EMBL/GenBank/DDBJ databases">
        <authorList>
            <person name="Rodrigo-Torres Lidia"/>
            <person name="Arahal R.David."/>
        </authorList>
    </citation>
    <scope>NUCLEOTIDE SEQUENCE [LARGE SCALE GENOMIC DNA]</scope>
    <source>
        <strain evidence="2">CECT 8713</strain>
    </source>
</reference>
<dbReference type="EMBL" id="FIZY01000001">
    <property type="protein sequence ID" value="CZF77541.1"/>
    <property type="molecule type" value="Genomic_DNA"/>
</dbReference>
<proteinExistence type="predicted"/>
<dbReference type="Proteomes" id="UP000073601">
    <property type="component" value="Unassembled WGS sequence"/>
</dbReference>
<name>A0A128EU32_9GAMM</name>
<dbReference type="Pfam" id="PF08907">
    <property type="entry name" value="DUF1853"/>
    <property type="match status" value="1"/>
</dbReference>